<dbReference type="OrthoDB" id="5119181at2"/>
<protein>
    <submittedName>
        <fullName evidence="1">Uncharacterized protein</fullName>
    </submittedName>
</protein>
<evidence type="ECO:0000313" key="1">
    <source>
        <dbReference type="EMBL" id="KAB1640575.1"/>
    </source>
</evidence>
<proteinExistence type="predicted"/>
<accession>A0A7J5B7D2</accession>
<organism evidence="1 2">
    <name type="scientific">Gulosibacter chungangensis</name>
    <dbReference type="NCBI Taxonomy" id="979746"/>
    <lineage>
        <taxon>Bacteria</taxon>
        <taxon>Bacillati</taxon>
        <taxon>Actinomycetota</taxon>
        <taxon>Actinomycetes</taxon>
        <taxon>Micrococcales</taxon>
        <taxon>Microbacteriaceae</taxon>
        <taxon>Gulosibacter</taxon>
    </lineage>
</organism>
<reference evidence="1 2" key="1">
    <citation type="submission" date="2019-09" db="EMBL/GenBank/DDBJ databases">
        <title>Phylogeny of genus Pseudoclavibacter and closely related genus.</title>
        <authorList>
            <person name="Li Y."/>
        </authorList>
    </citation>
    <scope>NUCLEOTIDE SEQUENCE [LARGE SCALE GENOMIC DNA]</scope>
    <source>
        <strain evidence="1 2">KCTC 13959</strain>
    </source>
</reference>
<gene>
    <name evidence="1" type="ORF">F8O05_14515</name>
</gene>
<dbReference type="EMBL" id="WBKB01000014">
    <property type="protein sequence ID" value="KAB1640575.1"/>
    <property type="molecule type" value="Genomic_DNA"/>
</dbReference>
<dbReference type="Proteomes" id="UP000433493">
    <property type="component" value="Unassembled WGS sequence"/>
</dbReference>
<keyword evidence="2" id="KW-1185">Reference proteome</keyword>
<name>A0A7J5B7D2_9MICO</name>
<dbReference type="AlphaFoldDB" id="A0A7J5B7D2"/>
<dbReference type="RefSeq" id="WP_158053470.1">
    <property type="nucleotide sequence ID" value="NZ_WBKB01000014.1"/>
</dbReference>
<evidence type="ECO:0000313" key="2">
    <source>
        <dbReference type="Proteomes" id="UP000433493"/>
    </source>
</evidence>
<comment type="caution">
    <text evidence="1">The sequence shown here is derived from an EMBL/GenBank/DDBJ whole genome shotgun (WGS) entry which is preliminary data.</text>
</comment>
<sequence>MSTSIYSRSNDPQWWQKLGLSPDGIGIVPGRFIDHRALVDLLRSYEPTAFKRKVGGAEQITIDELRERILEEDDRQKREIEAAKAVQAREHRQLGWDRIEAAYAAPDAEEIITVGRWEGFTRAAATAWCWNLYQYEPRGFAHPASEVRARAITQFKNGGLPEVLGYPKRARELEALGLTPRTYREHKEALGSKPSPDLRF</sequence>